<dbReference type="AlphaFoldDB" id="A0AA88P8J3"/>
<reference evidence="1" key="1">
    <citation type="submission" date="2023-08" db="EMBL/GenBank/DDBJ databases">
        <title>Chromosome-level Genome Assembly of mud carp (Cirrhinus molitorella).</title>
        <authorList>
            <person name="Liu H."/>
        </authorList>
    </citation>
    <scope>NUCLEOTIDE SEQUENCE</scope>
    <source>
        <strain evidence="1">Prfri</strain>
        <tissue evidence="1">Muscle</tissue>
    </source>
</reference>
<sequence length="81" mass="9215">MVPRGLERHVTFGGVQLPFISFRPWKPQGAWLGVLVAETQEEMLTELLSKFILQEGLHEELETLKVNFLLKTQVQNGVPLT</sequence>
<protein>
    <submittedName>
        <fullName evidence="1">Uncharacterized protein</fullName>
    </submittedName>
</protein>
<keyword evidence="2" id="KW-1185">Reference proteome</keyword>
<evidence type="ECO:0000313" key="1">
    <source>
        <dbReference type="EMBL" id="KAK2880847.1"/>
    </source>
</evidence>
<gene>
    <name evidence="1" type="ORF">Q8A67_018115</name>
</gene>
<proteinExistence type="predicted"/>
<comment type="caution">
    <text evidence="1">The sequence shown here is derived from an EMBL/GenBank/DDBJ whole genome shotgun (WGS) entry which is preliminary data.</text>
</comment>
<dbReference type="Proteomes" id="UP001187343">
    <property type="component" value="Unassembled WGS sequence"/>
</dbReference>
<evidence type="ECO:0000313" key="2">
    <source>
        <dbReference type="Proteomes" id="UP001187343"/>
    </source>
</evidence>
<dbReference type="EMBL" id="JAUYZG010000018">
    <property type="protein sequence ID" value="KAK2880847.1"/>
    <property type="molecule type" value="Genomic_DNA"/>
</dbReference>
<organism evidence="1 2">
    <name type="scientific">Cirrhinus molitorella</name>
    <name type="common">mud carp</name>
    <dbReference type="NCBI Taxonomy" id="172907"/>
    <lineage>
        <taxon>Eukaryota</taxon>
        <taxon>Metazoa</taxon>
        <taxon>Chordata</taxon>
        <taxon>Craniata</taxon>
        <taxon>Vertebrata</taxon>
        <taxon>Euteleostomi</taxon>
        <taxon>Actinopterygii</taxon>
        <taxon>Neopterygii</taxon>
        <taxon>Teleostei</taxon>
        <taxon>Ostariophysi</taxon>
        <taxon>Cypriniformes</taxon>
        <taxon>Cyprinidae</taxon>
        <taxon>Labeoninae</taxon>
        <taxon>Labeonini</taxon>
        <taxon>Cirrhinus</taxon>
    </lineage>
</organism>
<accession>A0AA88P8J3</accession>
<name>A0AA88P8J3_9TELE</name>